<reference evidence="2" key="1">
    <citation type="journal article" date="2014" name="Int. J. Syst. Evol. Microbiol.">
        <title>Complete genome sequence of Corynebacterium casei LMG S-19264T (=DSM 44701T), isolated from a smear-ripened cheese.</title>
        <authorList>
            <consortium name="US DOE Joint Genome Institute (JGI-PGF)"/>
            <person name="Walter F."/>
            <person name="Albersmeier A."/>
            <person name="Kalinowski J."/>
            <person name="Ruckert C."/>
        </authorList>
    </citation>
    <scope>NUCLEOTIDE SEQUENCE</scope>
    <source>
        <strain evidence="2">CGMCC 1.12360</strain>
    </source>
</reference>
<feature type="transmembrane region" description="Helical" evidence="1">
    <location>
        <begin position="63"/>
        <end position="86"/>
    </location>
</feature>
<sequence>MYPISLFIIGIIGFLISIIFTGYIIKRNNVKGKAILPSLFMLISAFCYLLFYGFGIYELSYTIRISILILAFLFTLVALVSNLLLFKSKLNKSK</sequence>
<keyword evidence="1" id="KW-0812">Transmembrane</keyword>
<protein>
    <recommendedName>
        <fullName evidence="4">YesK-like protein</fullName>
    </recommendedName>
</protein>
<gene>
    <name evidence="2" type="ORF">GCM10010978_18350</name>
</gene>
<feature type="transmembrane region" description="Helical" evidence="1">
    <location>
        <begin position="6"/>
        <end position="25"/>
    </location>
</feature>
<dbReference type="AlphaFoldDB" id="A0A8J2TL19"/>
<proteinExistence type="predicted"/>
<evidence type="ECO:0000256" key="1">
    <source>
        <dbReference type="SAM" id="Phobius"/>
    </source>
</evidence>
<reference evidence="2" key="2">
    <citation type="submission" date="2020-09" db="EMBL/GenBank/DDBJ databases">
        <authorList>
            <person name="Sun Q."/>
            <person name="Zhou Y."/>
        </authorList>
    </citation>
    <scope>NUCLEOTIDE SEQUENCE</scope>
    <source>
        <strain evidence="2">CGMCC 1.12360</strain>
    </source>
</reference>
<evidence type="ECO:0008006" key="4">
    <source>
        <dbReference type="Google" id="ProtNLM"/>
    </source>
</evidence>
<dbReference type="Proteomes" id="UP000602050">
    <property type="component" value="Unassembled WGS sequence"/>
</dbReference>
<keyword evidence="3" id="KW-1185">Reference proteome</keyword>
<accession>A0A8J2TL19</accession>
<dbReference type="EMBL" id="BMEV01000030">
    <property type="protein sequence ID" value="GFZ77012.1"/>
    <property type="molecule type" value="Genomic_DNA"/>
</dbReference>
<comment type="caution">
    <text evidence="2">The sequence shown here is derived from an EMBL/GenBank/DDBJ whole genome shotgun (WGS) entry which is preliminary data.</text>
</comment>
<organism evidence="2 3">
    <name type="scientific">Compostibacillus humi</name>
    <dbReference type="NCBI Taxonomy" id="1245525"/>
    <lineage>
        <taxon>Bacteria</taxon>
        <taxon>Bacillati</taxon>
        <taxon>Bacillota</taxon>
        <taxon>Bacilli</taxon>
        <taxon>Bacillales</taxon>
        <taxon>Bacillaceae</taxon>
        <taxon>Compostibacillus</taxon>
    </lineage>
</organism>
<evidence type="ECO:0000313" key="3">
    <source>
        <dbReference type="Proteomes" id="UP000602050"/>
    </source>
</evidence>
<keyword evidence="1" id="KW-1133">Transmembrane helix</keyword>
<feature type="transmembrane region" description="Helical" evidence="1">
    <location>
        <begin position="34"/>
        <end position="57"/>
    </location>
</feature>
<name>A0A8J2TL19_9BACI</name>
<evidence type="ECO:0000313" key="2">
    <source>
        <dbReference type="EMBL" id="GFZ77012.1"/>
    </source>
</evidence>
<keyword evidence="1" id="KW-0472">Membrane</keyword>